<sequence length="180" mass="20795">MEPIVIIPFDESWAREFAAVGERVRQSLGETAIRIDHIGSTSVYGLDAKPIIDIQISVLSLERLEAFKGKLEGSGFVFREGNPDLTKRYFREAPGNKRTHIHVREHGSWSEQLSLLFRDYLRSHPEDCLIYAGEKRRLMELYRHERQNYVEGKTPVVWTILQKAHGWSMETGWRPGKSDA</sequence>
<gene>
    <name evidence="1" type="ORF">E1757_07465</name>
</gene>
<dbReference type="Pfam" id="PF04229">
    <property type="entry name" value="GrpB"/>
    <property type="match status" value="1"/>
</dbReference>
<dbReference type="InterPro" id="IPR007344">
    <property type="entry name" value="GrpB/CoaE"/>
</dbReference>
<protein>
    <submittedName>
        <fullName evidence="1">GrpB family protein</fullName>
    </submittedName>
</protein>
<dbReference type="OrthoDB" id="9799092at2"/>
<name>A0A4R5KUQ7_9BACL</name>
<dbReference type="Gene3D" id="3.30.460.10">
    <property type="entry name" value="Beta Polymerase, domain 2"/>
    <property type="match status" value="1"/>
</dbReference>
<dbReference type="InterPro" id="IPR043519">
    <property type="entry name" value="NT_sf"/>
</dbReference>
<evidence type="ECO:0000313" key="2">
    <source>
        <dbReference type="Proteomes" id="UP000295636"/>
    </source>
</evidence>
<accession>A0A4R5KUQ7</accession>
<dbReference type="PANTHER" id="PTHR34822">
    <property type="entry name" value="GRPB DOMAIN PROTEIN (AFU_ORTHOLOGUE AFUA_1G01530)"/>
    <property type="match status" value="1"/>
</dbReference>
<dbReference type="RefSeq" id="WP_133226252.1">
    <property type="nucleotide sequence ID" value="NZ_SMRT01000002.1"/>
</dbReference>
<reference evidence="1 2" key="1">
    <citation type="submission" date="2019-03" db="EMBL/GenBank/DDBJ databases">
        <title>This is whole genome sequence of Paenibacillus sp MS74 strain.</title>
        <authorList>
            <person name="Trinh H.N."/>
        </authorList>
    </citation>
    <scope>NUCLEOTIDE SEQUENCE [LARGE SCALE GENOMIC DNA]</scope>
    <source>
        <strain evidence="1 2">MS74</strain>
    </source>
</reference>
<evidence type="ECO:0000313" key="1">
    <source>
        <dbReference type="EMBL" id="TDF99659.1"/>
    </source>
</evidence>
<comment type="caution">
    <text evidence="1">The sequence shown here is derived from an EMBL/GenBank/DDBJ whole genome shotgun (WGS) entry which is preliminary data.</text>
</comment>
<dbReference type="EMBL" id="SMRT01000002">
    <property type="protein sequence ID" value="TDF99659.1"/>
    <property type="molecule type" value="Genomic_DNA"/>
</dbReference>
<dbReference type="SUPFAM" id="SSF81301">
    <property type="entry name" value="Nucleotidyltransferase"/>
    <property type="match status" value="1"/>
</dbReference>
<dbReference type="AlphaFoldDB" id="A0A4R5KUQ7"/>
<proteinExistence type="predicted"/>
<organism evidence="1 2">
    <name type="scientific">Paenibacillus piri</name>
    <dbReference type="NCBI Taxonomy" id="2547395"/>
    <lineage>
        <taxon>Bacteria</taxon>
        <taxon>Bacillati</taxon>
        <taxon>Bacillota</taxon>
        <taxon>Bacilli</taxon>
        <taxon>Bacillales</taxon>
        <taxon>Paenibacillaceae</taxon>
        <taxon>Paenibacillus</taxon>
    </lineage>
</organism>
<dbReference type="PANTHER" id="PTHR34822:SF1">
    <property type="entry name" value="GRPB FAMILY PROTEIN"/>
    <property type="match status" value="1"/>
</dbReference>
<dbReference type="Proteomes" id="UP000295636">
    <property type="component" value="Unassembled WGS sequence"/>
</dbReference>
<keyword evidence="2" id="KW-1185">Reference proteome</keyword>